<keyword evidence="2" id="KW-1185">Reference proteome</keyword>
<accession>A0A8C5D3T5</accession>
<organism evidence="1 2">
    <name type="scientific">Gouania willdenowi</name>
    <name type="common">Blunt-snouted clingfish</name>
    <name type="synonym">Lepadogaster willdenowi</name>
    <dbReference type="NCBI Taxonomy" id="441366"/>
    <lineage>
        <taxon>Eukaryota</taxon>
        <taxon>Metazoa</taxon>
        <taxon>Chordata</taxon>
        <taxon>Craniata</taxon>
        <taxon>Vertebrata</taxon>
        <taxon>Euteleostomi</taxon>
        <taxon>Actinopterygii</taxon>
        <taxon>Neopterygii</taxon>
        <taxon>Teleostei</taxon>
        <taxon>Neoteleostei</taxon>
        <taxon>Acanthomorphata</taxon>
        <taxon>Ovalentaria</taxon>
        <taxon>Blenniimorphae</taxon>
        <taxon>Blenniiformes</taxon>
        <taxon>Gobiesocoidei</taxon>
        <taxon>Gobiesocidae</taxon>
        <taxon>Gobiesocinae</taxon>
        <taxon>Gouania</taxon>
    </lineage>
</organism>
<reference evidence="1" key="3">
    <citation type="submission" date="2025-09" db="UniProtKB">
        <authorList>
            <consortium name="Ensembl"/>
        </authorList>
    </citation>
    <scope>IDENTIFICATION</scope>
</reference>
<reference evidence="1" key="2">
    <citation type="submission" date="2025-08" db="UniProtKB">
        <authorList>
            <consortium name="Ensembl"/>
        </authorList>
    </citation>
    <scope>IDENTIFICATION</scope>
</reference>
<dbReference type="AlphaFoldDB" id="A0A8C5D3T5"/>
<protein>
    <submittedName>
        <fullName evidence="1">Uncharacterized protein</fullName>
    </submittedName>
</protein>
<evidence type="ECO:0000313" key="1">
    <source>
        <dbReference type="Ensembl" id="ENSGWIP00000001642.1"/>
    </source>
</evidence>
<sequence length="62" mass="6925">YCYRRADWSGLSFRLLQNPNLQPPASTAQSQTEEVGNNKSFIACCRTERAKSPDALHKTPAV</sequence>
<dbReference type="Ensembl" id="ENSGWIT00000001780.1">
    <property type="protein sequence ID" value="ENSGWIP00000001642.1"/>
    <property type="gene ID" value="ENSGWIG00000000963.1"/>
</dbReference>
<evidence type="ECO:0000313" key="2">
    <source>
        <dbReference type="Proteomes" id="UP000694680"/>
    </source>
</evidence>
<name>A0A8C5D3T5_GOUWI</name>
<reference evidence="1" key="1">
    <citation type="submission" date="2020-06" db="EMBL/GenBank/DDBJ databases">
        <authorList>
            <consortium name="Wellcome Sanger Institute Data Sharing"/>
        </authorList>
    </citation>
    <scope>NUCLEOTIDE SEQUENCE [LARGE SCALE GENOMIC DNA]</scope>
</reference>
<proteinExistence type="predicted"/>
<dbReference type="Proteomes" id="UP000694680">
    <property type="component" value="Chromosome 5"/>
</dbReference>